<comment type="caution">
    <text evidence="1">The sequence shown here is derived from an EMBL/GenBank/DDBJ whole genome shotgun (WGS) entry which is preliminary data.</text>
</comment>
<reference evidence="1 2" key="1">
    <citation type="journal article" date="2022" name="New Phytol.">
        <title>Ecological generalism drives hyperdiversity of secondary metabolite gene clusters in xylarialean endophytes.</title>
        <authorList>
            <person name="Franco M.E.E."/>
            <person name="Wisecaver J.H."/>
            <person name="Arnold A.E."/>
            <person name="Ju Y.M."/>
            <person name="Slot J.C."/>
            <person name="Ahrendt S."/>
            <person name="Moore L.P."/>
            <person name="Eastman K.E."/>
            <person name="Scott K."/>
            <person name="Konkel Z."/>
            <person name="Mondo S.J."/>
            <person name="Kuo A."/>
            <person name="Hayes R.D."/>
            <person name="Haridas S."/>
            <person name="Andreopoulos B."/>
            <person name="Riley R."/>
            <person name="LaButti K."/>
            <person name="Pangilinan J."/>
            <person name="Lipzen A."/>
            <person name="Amirebrahimi M."/>
            <person name="Yan J."/>
            <person name="Adam C."/>
            <person name="Keymanesh K."/>
            <person name="Ng V."/>
            <person name="Louie K."/>
            <person name="Northen T."/>
            <person name="Drula E."/>
            <person name="Henrissat B."/>
            <person name="Hsieh H.M."/>
            <person name="Youens-Clark K."/>
            <person name="Lutzoni F."/>
            <person name="Miadlikowska J."/>
            <person name="Eastwood D.C."/>
            <person name="Hamelin R.C."/>
            <person name="Grigoriev I.V."/>
            <person name="U'Ren J.M."/>
        </authorList>
    </citation>
    <scope>NUCLEOTIDE SEQUENCE [LARGE SCALE GENOMIC DNA]</scope>
    <source>
        <strain evidence="1 2">CBS 119005</strain>
    </source>
</reference>
<protein>
    <submittedName>
        <fullName evidence="1">Uncharacterized protein</fullName>
    </submittedName>
</protein>
<dbReference type="Proteomes" id="UP001497700">
    <property type="component" value="Unassembled WGS sequence"/>
</dbReference>
<keyword evidence="2" id="KW-1185">Reference proteome</keyword>
<name>A0ACB9Z7V5_9PEZI</name>
<sequence length="701" mass="77973">MGRSVGVGGDKQHSLMHVSEFTEDHPYWGTLRQSQILNTKPTTGDANNDIRLYEDHAHIQTTANHKPPTQKLDHGGQKLGGRRRKGMSIAGRNQGRAREKRFGLADPVVWDAINRSLVQQRRLTSLIVPEVTATQAIPDLEVPSRTSSQRKALNRFTRQLEKYANVAGAAGNVPVMTPTESESRVSYHTVQPLLPFRREFQAAGLAVTSAEQGRKSPIDDPACVDHSPENSKELMESNGEFDGQEDLASEQRSSTSGSFIEFTPDGGLIEPLSPPKSKSKQKSTHKVKRGILPWLKKEPMVSETHGTEFESQERWQPIKDGRVQSEMRAIGSRNPRGHHITYTHQDLPARVVYPSTPTTRHPKLPSAPDINTPQKPPYVRSGPTKAQQADRGRRSEPIISYTDSGLGTRQPVFTGLRKRDIAVARLPRPETIAEEQETSPNHTHQTISQENPRPESKVVPVPASEIKPPSQNLSSQTTPSSVPSLPYPARYASGRPSSLERALDEVSQQLDKMEQEADKTAMFSRPPTLVEKTNQKKQQDSPVHSGQHASKTVFSRRPHMLEEFVYVDRKMPTVSPCEPKPKPKAVQPPARSPPRPPPKPTRAAPTPAPTQSQSLPSPPKEKVLPKTPRTKDVMNEVDVFIDYEDGDINDRDVIKGLQVAIRAAADDRYDAMIRDKTGLRIRRFLADLRAVGEMPHEKSGH</sequence>
<organism evidence="1 2">
    <name type="scientific">Hypoxylon rubiginosum</name>
    <dbReference type="NCBI Taxonomy" id="110542"/>
    <lineage>
        <taxon>Eukaryota</taxon>
        <taxon>Fungi</taxon>
        <taxon>Dikarya</taxon>
        <taxon>Ascomycota</taxon>
        <taxon>Pezizomycotina</taxon>
        <taxon>Sordariomycetes</taxon>
        <taxon>Xylariomycetidae</taxon>
        <taxon>Xylariales</taxon>
        <taxon>Hypoxylaceae</taxon>
        <taxon>Hypoxylon</taxon>
    </lineage>
</organism>
<evidence type="ECO:0000313" key="2">
    <source>
        <dbReference type="Proteomes" id="UP001497700"/>
    </source>
</evidence>
<dbReference type="EMBL" id="MU393446">
    <property type="protein sequence ID" value="KAI4867552.1"/>
    <property type="molecule type" value="Genomic_DNA"/>
</dbReference>
<evidence type="ECO:0000313" key="1">
    <source>
        <dbReference type="EMBL" id="KAI4867552.1"/>
    </source>
</evidence>
<accession>A0ACB9Z7V5</accession>
<proteinExistence type="predicted"/>
<gene>
    <name evidence="1" type="ORF">F4820DRAFT_445996</name>
</gene>